<feature type="domain" description="DUF732" evidence="1">
    <location>
        <begin position="59"/>
        <end position="127"/>
    </location>
</feature>
<dbReference type="Proteomes" id="UP001141650">
    <property type="component" value="Unassembled WGS sequence"/>
</dbReference>
<gene>
    <name evidence="2" type="ORF">H7K38_10275</name>
</gene>
<evidence type="ECO:0000313" key="2">
    <source>
        <dbReference type="EMBL" id="MCV7379041.1"/>
    </source>
</evidence>
<protein>
    <submittedName>
        <fullName evidence="2">DUF732 domain-containing protein</fullName>
    </submittedName>
</protein>
<reference evidence="2" key="2">
    <citation type="journal article" date="2022" name="BMC Genomics">
        <title>Comparative genome analysis of mycobacteria focusing on tRNA and non-coding RNA.</title>
        <authorList>
            <person name="Behra P.R.K."/>
            <person name="Pettersson B.M.F."/>
            <person name="Ramesh M."/>
            <person name="Das S."/>
            <person name="Dasgupta S."/>
            <person name="Kirsebom L.A."/>
        </authorList>
    </citation>
    <scope>NUCLEOTIDE SEQUENCE</scope>
    <source>
        <strain evidence="2">CCUG 55640</strain>
    </source>
</reference>
<proteinExistence type="predicted"/>
<accession>A0AA41XN05</accession>
<name>A0AA41XN05_9MYCO</name>
<dbReference type="InterPro" id="IPR007969">
    <property type="entry name" value="DUF732"/>
</dbReference>
<sequence length="130" mass="13349">MSGSPTGARLASGEATFAHRRPACDDLGVIHRALLIGLLVAPSLLGLAAAPAAHADAMDNAFLSAMKARGIDFSSPQAALTAAHQVCRELALGKQKPEIANEVMANSGLDGYHAGYFVGAAVAAYCPTYR</sequence>
<comment type="caution">
    <text evidence="2">The sequence shown here is derived from an EMBL/GenBank/DDBJ whole genome shotgun (WGS) entry which is preliminary data.</text>
</comment>
<organism evidence="2 3">
    <name type="scientific">Mycobacterium alsense</name>
    <dbReference type="NCBI Taxonomy" id="324058"/>
    <lineage>
        <taxon>Bacteria</taxon>
        <taxon>Bacillati</taxon>
        <taxon>Actinomycetota</taxon>
        <taxon>Actinomycetes</taxon>
        <taxon>Mycobacteriales</taxon>
        <taxon>Mycobacteriaceae</taxon>
        <taxon>Mycobacterium</taxon>
    </lineage>
</organism>
<dbReference type="AlphaFoldDB" id="A0AA41XN05"/>
<dbReference type="Pfam" id="PF05305">
    <property type="entry name" value="DUF732"/>
    <property type="match status" value="1"/>
</dbReference>
<reference evidence="2" key="1">
    <citation type="submission" date="2020-07" db="EMBL/GenBank/DDBJ databases">
        <authorList>
            <person name="Pettersson B.M.F."/>
            <person name="Behra P.R.K."/>
            <person name="Ramesh M."/>
            <person name="Das S."/>
            <person name="Dasgupta S."/>
            <person name="Kirsebom L.A."/>
        </authorList>
    </citation>
    <scope>NUCLEOTIDE SEQUENCE</scope>
    <source>
        <strain evidence="2">CCUG 55640</strain>
    </source>
</reference>
<evidence type="ECO:0000259" key="1">
    <source>
        <dbReference type="Pfam" id="PF05305"/>
    </source>
</evidence>
<evidence type="ECO:0000313" key="3">
    <source>
        <dbReference type="Proteomes" id="UP001141650"/>
    </source>
</evidence>
<dbReference type="EMBL" id="JACKVH010000012">
    <property type="protein sequence ID" value="MCV7379041.1"/>
    <property type="molecule type" value="Genomic_DNA"/>
</dbReference>